<evidence type="ECO:0000313" key="3">
    <source>
        <dbReference type="Proteomes" id="UP000186817"/>
    </source>
</evidence>
<evidence type="ECO:0000313" key="2">
    <source>
        <dbReference type="EMBL" id="OLP86483.1"/>
    </source>
</evidence>
<sequence>MCSKTCWAWPSPIVEGPQRRRIPQDRYKDNFVVYHHRDSPSAVLTATVTILSGWRCRRCQMRCKPSKADEMKQVPPPNRWVTSQPVVTPSSSPITLRPDMRIEEVIRILLRSNAVCVGDAPDGVFFVKVTIYWAKALGRGHHLEGGCRFGMNYFEINGFQLEAYVDLGDLANEELTPVNPVPLPVGRLPPRCRAGWTARATAEAEGCDFDLAPSAEASGAGSAAKGHLVDRIAPKPKLQLSAKFGEGFRSYGQSVEEASPTAVASDEEMQLLEPSPTAETEGPGAALFGGDGSCPASAVGGDRDRAKRKRKEERKEAKRAEKARRKAEEEQRLLQEEEEKKRRRREAAKARAEHKRSLELARANRPIVMVQDMTLEELRRLNQE</sequence>
<accession>A0A1Q9CU94</accession>
<comment type="caution">
    <text evidence="2">The sequence shown here is derived from an EMBL/GenBank/DDBJ whole genome shotgun (WGS) entry which is preliminary data.</text>
</comment>
<protein>
    <submittedName>
        <fullName evidence="2">Uncharacterized protein</fullName>
    </submittedName>
</protein>
<gene>
    <name evidence="2" type="ORF">AK812_SmicGene32410</name>
</gene>
<feature type="compositionally biased region" description="Basic and acidic residues" evidence="1">
    <location>
        <begin position="347"/>
        <end position="359"/>
    </location>
</feature>
<feature type="region of interest" description="Disordered" evidence="1">
    <location>
        <begin position="257"/>
        <end position="368"/>
    </location>
</feature>
<dbReference type="AlphaFoldDB" id="A0A1Q9CU94"/>
<proteinExistence type="predicted"/>
<evidence type="ECO:0000256" key="1">
    <source>
        <dbReference type="SAM" id="MobiDB-lite"/>
    </source>
</evidence>
<dbReference type="Proteomes" id="UP000186817">
    <property type="component" value="Unassembled WGS sequence"/>
</dbReference>
<reference evidence="2 3" key="1">
    <citation type="submission" date="2016-02" db="EMBL/GenBank/DDBJ databases">
        <title>Genome analysis of coral dinoflagellate symbionts highlights evolutionary adaptations to a symbiotic lifestyle.</title>
        <authorList>
            <person name="Aranda M."/>
            <person name="Li Y."/>
            <person name="Liew Y.J."/>
            <person name="Baumgarten S."/>
            <person name="Simakov O."/>
            <person name="Wilson M."/>
            <person name="Piel J."/>
            <person name="Ashoor H."/>
            <person name="Bougouffa S."/>
            <person name="Bajic V.B."/>
            <person name="Ryu T."/>
            <person name="Ravasi T."/>
            <person name="Bayer T."/>
            <person name="Micklem G."/>
            <person name="Kim H."/>
            <person name="Bhak J."/>
            <person name="Lajeunesse T.C."/>
            <person name="Voolstra C.R."/>
        </authorList>
    </citation>
    <scope>NUCLEOTIDE SEQUENCE [LARGE SCALE GENOMIC DNA]</scope>
    <source>
        <strain evidence="2 3">CCMP2467</strain>
    </source>
</reference>
<keyword evidence="3" id="KW-1185">Reference proteome</keyword>
<organism evidence="2 3">
    <name type="scientific">Symbiodinium microadriaticum</name>
    <name type="common">Dinoflagellate</name>
    <name type="synonym">Zooxanthella microadriatica</name>
    <dbReference type="NCBI Taxonomy" id="2951"/>
    <lineage>
        <taxon>Eukaryota</taxon>
        <taxon>Sar</taxon>
        <taxon>Alveolata</taxon>
        <taxon>Dinophyceae</taxon>
        <taxon>Suessiales</taxon>
        <taxon>Symbiodiniaceae</taxon>
        <taxon>Symbiodinium</taxon>
    </lineage>
</organism>
<name>A0A1Q9CU94_SYMMI</name>
<feature type="compositionally biased region" description="Basic and acidic residues" evidence="1">
    <location>
        <begin position="313"/>
        <end position="340"/>
    </location>
</feature>
<dbReference type="EMBL" id="LSRX01000913">
    <property type="protein sequence ID" value="OLP86483.1"/>
    <property type="molecule type" value="Genomic_DNA"/>
</dbReference>